<dbReference type="EMBL" id="JH971390">
    <property type="protein sequence ID" value="EKM79671.1"/>
    <property type="molecule type" value="Genomic_DNA"/>
</dbReference>
<gene>
    <name evidence="2" type="ORF">AGABI1DRAFT_128813</name>
</gene>
<dbReference type="RefSeq" id="XP_007330274.1">
    <property type="nucleotide sequence ID" value="XM_007330212.1"/>
</dbReference>
<dbReference type="PANTHER" id="PTHR17985:SF8">
    <property type="entry name" value="TRANSPORT AND GOLGI ORGANIZATION PROTEIN 2 HOMOLOG"/>
    <property type="match status" value="1"/>
</dbReference>
<dbReference type="Proteomes" id="UP000008493">
    <property type="component" value="Unassembled WGS sequence"/>
</dbReference>
<accession>K5WW38</accession>
<evidence type="ECO:0008006" key="4">
    <source>
        <dbReference type="Google" id="ProtNLM"/>
    </source>
</evidence>
<dbReference type="AlphaFoldDB" id="K5WW38"/>
<dbReference type="GO" id="GO:0009306">
    <property type="term" value="P:protein secretion"/>
    <property type="evidence" value="ECO:0007669"/>
    <property type="project" value="TreeGrafter"/>
</dbReference>
<dbReference type="InterPro" id="IPR008551">
    <property type="entry name" value="TANGO2"/>
</dbReference>
<feature type="region of interest" description="Disordered" evidence="1">
    <location>
        <begin position="290"/>
        <end position="314"/>
    </location>
</feature>
<evidence type="ECO:0000256" key="1">
    <source>
        <dbReference type="SAM" id="MobiDB-lite"/>
    </source>
</evidence>
<keyword evidence="3" id="KW-1185">Reference proteome</keyword>
<name>K5WW38_AGABU</name>
<dbReference type="InParanoid" id="K5WW38"/>
<organism evidence="2 3">
    <name type="scientific">Agaricus bisporus var. burnettii (strain JB137-S8 / ATCC MYA-4627 / FGSC 10392)</name>
    <name type="common">White button mushroom</name>
    <dbReference type="NCBI Taxonomy" id="597362"/>
    <lineage>
        <taxon>Eukaryota</taxon>
        <taxon>Fungi</taxon>
        <taxon>Dikarya</taxon>
        <taxon>Basidiomycota</taxon>
        <taxon>Agaricomycotina</taxon>
        <taxon>Agaricomycetes</taxon>
        <taxon>Agaricomycetidae</taxon>
        <taxon>Agaricales</taxon>
        <taxon>Agaricineae</taxon>
        <taxon>Agaricaceae</taxon>
        <taxon>Agaricus</taxon>
    </lineage>
</organism>
<dbReference type="GO" id="GO:0007030">
    <property type="term" value="P:Golgi organization"/>
    <property type="evidence" value="ECO:0007669"/>
    <property type="project" value="TreeGrafter"/>
</dbReference>
<protein>
    <recommendedName>
        <fullName evidence="4">DUF833-domain-containing protein</fullName>
    </recommendedName>
</protein>
<feature type="region of interest" description="Disordered" evidence="1">
    <location>
        <begin position="35"/>
        <end position="55"/>
    </location>
</feature>
<feature type="region of interest" description="Disordered" evidence="1">
    <location>
        <begin position="137"/>
        <end position="162"/>
    </location>
</feature>
<dbReference type="eggNOG" id="KOG2342">
    <property type="taxonomic scope" value="Eukaryota"/>
</dbReference>
<dbReference type="GeneID" id="18826902"/>
<dbReference type="Pfam" id="PF05742">
    <property type="entry name" value="TANGO2"/>
    <property type="match status" value="1"/>
</dbReference>
<dbReference type="PANTHER" id="PTHR17985">
    <property type="entry name" value="SER/THR-RICH PROTEIN T10 IN DGCR REGION"/>
    <property type="match status" value="1"/>
</dbReference>
<evidence type="ECO:0000313" key="2">
    <source>
        <dbReference type="EMBL" id="EKM79671.1"/>
    </source>
</evidence>
<dbReference type="KEGG" id="abp:AGABI1DRAFT128813"/>
<sequence length="388" mass="42458">MCIGAWTLDHPNYALILCTNRDEFLNRPTQNAHFHSFEDENDRQKPSSSSGSVLSGRDIQAGGSWFGISRTGRVALLTNITEPPQKLPSSRGYLVSSFLLSDSSHPLEDEVGKIVPQDAEFAGFNLLLLAPTPLPTSKVPLESENKEAQGPEAEPESAKASGISRDEKLMYDAILVTNHGAGGILEARRLTSAERACGCISNGIDGQGGNEWPKVKRANKDLGEVLKTLPTDGDSFAQTEGELIENLFHILTWQSPEPVTQRSELRNTVHVAPMLHHVLFPSITKVPGTSRPDGLSASCSAPLAANPNSDPQPEYPLPASLSSQSYYGTRLSTVLLVRRDGSVLFIERDIWRLDKDGRPMRMDQQESRGEGDIKERVFTFKLISVTIS</sequence>
<proteinExistence type="predicted"/>
<dbReference type="GO" id="GO:0005794">
    <property type="term" value="C:Golgi apparatus"/>
    <property type="evidence" value="ECO:0007669"/>
    <property type="project" value="TreeGrafter"/>
</dbReference>
<dbReference type="OrthoDB" id="191601at2759"/>
<reference evidence="3" key="1">
    <citation type="journal article" date="2012" name="Proc. Natl. Acad. Sci. U.S.A.">
        <title>Genome sequence of the button mushroom Agaricus bisporus reveals mechanisms governing adaptation to a humic-rich ecological niche.</title>
        <authorList>
            <person name="Morin E."/>
            <person name="Kohler A."/>
            <person name="Baker A.R."/>
            <person name="Foulongne-Oriol M."/>
            <person name="Lombard V."/>
            <person name="Nagy L.G."/>
            <person name="Ohm R.A."/>
            <person name="Patyshakuliyeva A."/>
            <person name="Brun A."/>
            <person name="Aerts A.L."/>
            <person name="Bailey A.M."/>
            <person name="Billette C."/>
            <person name="Coutinho P.M."/>
            <person name="Deakin G."/>
            <person name="Doddapaneni H."/>
            <person name="Floudas D."/>
            <person name="Grimwood J."/>
            <person name="Hilden K."/>
            <person name="Kuees U."/>
            <person name="LaButti K.M."/>
            <person name="Lapidus A."/>
            <person name="Lindquist E.A."/>
            <person name="Lucas S.M."/>
            <person name="Murat C."/>
            <person name="Riley R.W."/>
            <person name="Salamov A.A."/>
            <person name="Schmutz J."/>
            <person name="Subramanian V."/>
            <person name="Woesten H.A.B."/>
            <person name="Xu J."/>
            <person name="Eastwood D.C."/>
            <person name="Foster G.D."/>
            <person name="Sonnenberg A.S."/>
            <person name="Cullen D."/>
            <person name="de Vries R.P."/>
            <person name="Lundell T."/>
            <person name="Hibbett D.S."/>
            <person name="Henrissat B."/>
            <person name="Burton K.S."/>
            <person name="Kerrigan R.W."/>
            <person name="Challen M.P."/>
            <person name="Grigoriev I.V."/>
            <person name="Martin F."/>
        </authorList>
    </citation>
    <scope>NUCLEOTIDE SEQUENCE [LARGE SCALE GENOMIC DNA]</scope>
    <source>
        <strain evidence="3">JB137-S8 / ATCC MYA-4627 / FGSC 10392</strain>
    </source>
</reference>
<feature type="compositionally biased region" description="Basic and acidic residues" evidence="1">
    <location>
        <begin position="35"/>
        <end position="45"/>
    </location>
</feature>
<dbReference type="HOGENOM" id="CLU_047037_0_1_1"/>
<evidence type="ECO:0000313" key="3">
    <source>
        <dbReference type="Proteomes" id="UP000008493"/>
    </source>
</evidence>
<dbReference type="OMA" id="QAGGSWF"/>